<evidence type="ECO:0000313" key="7">
    <source>
        <dbReference type="EMBL" id="CAG8670338.1"/>
    </source>
</evidence>
<dbReference type="GO" id="GO:0005524">
    <property type="term" value="F:ATP binding"/>
    <property type="evidence" value="ECO:0007669"/>
    <property type="project" value="UniProtKB-KW"/>
</dbReference>
<dbReference type="OrthoDB" id="4062651at2759"/>
<reference evidence="7" key="1">
    <citation type="submission" date="2021-06" db="EMBL/GenBank/DDBJ databases">
        <authorList>
            <person name="Kallberg Y."/>
            <person name="Tangrot J."/>
            <person name="Rosling A."/>
        </authorList>
    </citation>
    <scope>NUCLEOTIDE SEQUENCE</scope>
    <source>
        <strain evidence="7">IN212</strain>
    </source>
</reference>
<evidence type="ECO:0000256" key="2">
    <source>
        <dbReference type="ARBA" id="ARBA00022679"/>
    </source>
</evidence>
<feature type="non-terminal residue" evidence="7">
    <location>
        <position position="1"/>
    </location>
</feature>
<keyword evidence="4" id="KW-0418">Kinase</keyword>
<dbReference type="InterPro" id="IPR001245">
    <property type="entry name" value="Ser-Thr/Tyr_kinase_cat_dom"/>
</dbReference>
<evidence type="ECO:0000256" key="4">
    <source>
        <dbReference type="ARBA" id="ARBA00022777"/>
    </source>
</evidence>
<proteinExistence type="predicted"/>
<feature type="non-terminal residue" evidence="7">
    <location>
        <position position="303"/>
    </location>
</feature>
<keyword evidence="8" id="KW-1185">Reference proteome</keyword>
<sequence>MALKLLEEAITNSFLEKIEFDQLEGGEFIGEGGYATSYLLVLDYADGGTLRNYLHSKKKELSWPDKIKLSTEIANGLLALHNAKIVHQDLVIQRPPIEAVLETLQGLSDDTVIVMNEEINGKEYKEYGTYAQVRKRRLEKKLPPTCPSCQLVFDTTEDSDPCIHCSYKYLKNDWVRWTSGYSKIDEWIHKQQVQSSSIINKNTLEFIQFSYFKNVASFDEGGFFSVSSAIWMGGGYKEWNFEKGLWDIGGERAVALKKLFKQSEEIVLKELNVHFILSSEFVCQLYGISLITSTRELVIVTEL</sequence>
<accession>A0A9N9HEY7</accession>
<evidence type="ECO:0000259" key="6">
    <source>
        <dbReference type="Pfam" id="PF07714"/>
    </source>
</evidence>
<keyword evidence="1" id="KW-0723">Serine/threonine-protein kinase</keyword>
<keyword evidence="2" id="KW-0808">Transferase</keyword>
<name>A0A9N9HEY7_9GLOM</name>
<evidence type="ECO:0000313" key="8">
    <source>
        <dbReference type="Proteomes" id="UP000789396"/>
    </source>
</evidence>
<evidence type="ECO:0000256" key="3">
    <source>
        <dbReference type="ARBA" id="ARBA00022741"/>
    </source>
</evidence>
<feature type="domain" description="Serine-threonine/tyrosine-protein kinase catalytic" evidence="6">
    <location>
        <begin position="36"/>
        <end position="91"/>
    </location>
</feature>
<dbReference type="Proteomes" id="UP000789396">
    <property type="component" value="Unassembled WGS sequence"/>
</dbReference>
<dbReference type="InterPro" id="IPR050940">
    <property type="entry name" value="Actin_reg-Ser/Thr_kinase"/>
</dbReference>
<comment type="caution">
    <text evidence="7">The sequence shown here is derived from an EMBL/GenBank/DDBJ whole genome shotgun (WGS) entry which is preliminary data.</text>
</comment>
<dbReference type="Pfam" id="PF07714">
    <property type="entry name" value="PK_Tyr_Ser-Thr"/>
    <property type="match status" value="1"/>
</dbReference>
<dbReference type="AlphaFoldDB" id="A0A9N9HEY7"/>
<keyword evidence="3" id="KW-0547">Nucleotide-binding</keyword>
<dbReference type="GO" id="GO:0004674">
    <property type="term" value="F:protein serine/threonine kinase activity"/>
    <property type="evidence" value="ECO:0007669"/>
    <property type="project" value="UniProtKB-KW"/>
</dbReference>
<evidence type="ECO:0000256" key="5">
    <source>
        <dbReference type="ARBA" id="ARBA00022840"/>
    </source>
</evidence>
<dbReference type="PANTHER" id="PTHR46485">
    <property type="entry name" value="LIM DOMAIN KINASE 1"/>
    <property type="match status" value="1"/>
</dbReference>
<dbReference type="SUPFAM" id="SSF56112">
    <property type="entry name" value="Protein kinase-like (PK-like)"/>
    <property type="match status" value="2"/>
</dbReference>
<keyword evidence="5" id="KW-0067">ATP-binding</keyword>
<evidence type="ECO:0000256" key="1">
    <source>
        <dbReference type="ARBA" id="ARBA00022527"/>
    </source>
</evidence>
<dbReference type="InterPro" id="IPR011009">
    <property type="entry name" value="Kinase-like_dom_sf"/>
</dbReference>
<organism evidence="7 8">
    <name type="scientific">Racocetra fulgida</name>
    <dbReference type="NCBI Taxonomy" id="60492"/>
    <lineage>
        <taxon>Eukaryota</taxon>
        <taxon>Fungi</taxon>
        <taxon>Fungi incertae sedis</taxon>
        <taxon>Mucoromycota</taxon>
        <taxon>Glomeromycotina</taxon>
        <taxon>Glomeromycetes</taxon>
        <taxon>Diversisporales</taxon>
        <taxon>Gigasporaceae</taxon>
        <taxon>Racocetra</taxon>
    </lineage>
</organism>
<protein>
    <submittedName>
        <fullName evidence="7">18511_t:CDS:1</fullName>
    </submittedName>
</protein>
<dbReference type="PANTHER" id="PTHR46485:SF5">
    <property type="entry name" value="CENTER DIVIDER, ISOFORM A"/>
    <property type="match status" value="1"/>
</dbReference>
<gene>
    <name evidence="7" type="ORF">RFULGI_LOCUS9200</name>
</gene>
<dbReference type="EMBL" id="CAJVPZ010016029">
    <property type="protein sequence ID" value="CAG8670338.1"/>
    <property type="molecule type" value="Genomic_DNA"/>
</dbReference>
<dbReference type="Gene3D" id="1.10.510.10">
    <property type="entry name" value="Transferase(Phosphotransferase) domain 1"/>
    <property type="match status" value="1"/>
</dbReference>